<comment type="caution">
    <text evidence="2">The sequence shown here is derived from an EMBL/GenBank/DDBJ whole genome shotgun (WGS) entry which is preliminary data.</text>
</comment>
<evidence type="ECO:0000313" key="3">
    <source>
        <dbReference type="Proteomes" id="UP000490535"/>
    </source>
</evidence>
<accession>A0A833PD33</accession>
<dbReference type="Proteomes" id="UP000490535">
    <property type="component" value="Unassembled WGS sequence"/>
</dbReference>
<feature type="domain" description="DUF4180" evidence="1">
    <location>
        <begin position="10"/>
        <end position="119"/>
    </location>
</feature>
<sequence length="129" mass="15075">MAHMVQLCHNIRILIIPQNEATTYSLHNINDLLSLAFAENIELIALPVTSLEKCFFQLENRIAGEFIQKFVNYKIRLAFVGNIEKYTRNSKALTDFIYESNHGKSCWFMENHAELERKLKQELKNSLSR</sequence>
<dbReference type="Pfam" id="PF13788">
    <property type="entry name" value="DUF4180"/>
    <property type="match status" value="1"/>
</dbReference>
<dbReference type="EMBL" id="WNDP01000068">
    <property type="protein sequence ID" value="KAF1024210.1"/>
    <property type="molecule type" value="Genomic_DNA"/>
</dbReference>
<reference evidence="3" key="1">
    <citation type="journal article" date="2020" name="MBio">
        <title>Horizontal gene transfer to a defensive symbiont with a reduced genome amongst a multipartite beetle microbiome.</title>
        <authorList>
            <person name="Waterworth S.C."/>
            <person name="Florez L.V."/>
            <person name="Rees E.R."/>
            <person name="Hertweck C."/>
            <person name="Kaltenpoth M."/>
            <person name="Kwan J.C."/>
        </authorList>
    </citation>
    <scope>NUCLEOTIDE SEQUENCE [LARGE SCALE GENOMIC DNA]</scope>
</reference>
<name>A0A833PD33_ACIBZ</name>
<organism evidence="2 3">
    <name type="scientific">Acinetobacter bereziniae</name>
    <name type="common">Acinetobacter genomosp. 10</name>
    <dbReference type="NCBI Taxonomy" id="106648"/>
    <lineage>
        <taxon>Bacteria</taxon>
        <taxon>Pseudomonadati</taxon>
        <taxon>Pseudomonadota</taxon>
        <taxon>Gammaproteobacteria</taxon>
        <taxon>Moraxellales</taxon>
        <taxon>Moraxellaceae</taxon>
        <taxon>Acinetobacter</taxon>
    </lineage>
</organism>
<proteinExistence type="predicted"/>
<dbReference type="InterPro" id="IPR025438">
    <property type="entry name" value="DUF4180"/>
</dbReference>
<protein>
    <recommendedName>
        <fullName evidence="1">DUF4180 domain-containing protein</fullName>
    </recommendedName>
</protein>
<gene>
    <name evidence="2" type="ORF">GAK29_02721</name>
</gene>
<evidence type="ECO:0000313" key="2">
    <source>
        <dbReference type="EMBL" id="KAF1024210.1"/>
    </source>
</evidence>
<evidence type="ECO:0000259" key="1">
    <source>
        <dbReference type="Pfam" id="PF13788"/>
    </source>
</evidence>
<dbReference type="AlphaFoldDB" id="A0A833PD33"/>